<dbReference type="GO" id="GO:0045944">
    <property type="term" value="P:positive regulation of transcription by RNA polymerase II"/>
    <property type="evidence" value="ECO:0007669"/>
    <property type="project" value="TreeGrafter"/>
</dbReference>
<dbReference type="InterPro" id="IPR036638">
    <property type="entry name" value="HLH_DNA-bd_sf"/>
</dbReference>
<dbReference type="PANTHER" id="PTHR10328">
    <property type="entry name" value="PROTEIN MAX MYC-ASSOCIATED FACTOR X"/>
    <property type="match status" value="1"/>
</dbReference>
<keyword evidence="5" id="KW-0539">Nucleus</keyword>
<dbReference type="OMA" id="RGEMNEN"/>
<keyword evidence="2" id="KW-0238">DNA-binding</keyword>
<protein>
    <recommendedName>
        <fullName evidence="7">BHLH domain-containing protein</fullName>
    </recommendedName>
</protein>
<organism evidence="8 9">
    <name type="scientific">Fusarium poae</name>
    <dbReference type="NCBI Taxonomy" id="36050"/>
    <lineage>
        <taxon>Eukaryota</taxon>
        <taxon>Fungi</taxon>
        <taxon>Dikarya</taxon>
        <taxon>Ascomycota</taxon>
        <taxon>Pezizomycotina</taxon>
        <taxon>Sordariomycetes</taxon>
        <taxon>Hypocreomycetidae</taxon>
        <taxon>Hypocreales</taxon>
        <taxon>Nectriaceae</taxon>
        <taxon>Fusarium</taxon>
    </lineage>
</organism>
<evidence type="ECO:0000313" key="9">
    <source>
        <dbReference type="Proteomes" id="UP000091967"/>
    </source>
</evidence>
<comment type="caution">
    <text evidence="8">The sequence shown here is derived from an EMBL/GenBank/DDBJ whole genome shotgun (WGS) entry which is preliminary data.</text>
</comment>
<keyword evidence="3" id="KW-0010">Activator</keyword>
<gene>
    <name evidence="8" type="ORF">FPOA_05156</name>
</gene>
<dbReference type="AlphaFoldDB" id="A0A1B8AW80"/>
<reference evidence="8 9" key="1">
    <citation type="submission" date="2016-06" db="EMBL/GenBank/DDBJ databases">
        <title>Living apart together: crosstalk between the core and supernumerary genomes in a fungal plant pathogen.</title>
        <authorList>
            <person name="Vanheule A."/>
            <person name="Audenaert K."/>
            <person name="Warris S."/>
            <person name="Van De Geest H."/>
            <person name="Schijlen E."/>
            <person name="Hofte M."/>
            <person name="De Saeger S."/>
            <person name="Haesaert G."/>
            <person name="Waalwijk C."/>
            <person name="Van Der Lee T."/>
        </authorList>
    </citation>
    <scope>NUCLEOTIDE SEQUENCE [LARGE SCALE GENOMIC DNA]</scope>
    <source>
        <strain evidence="8 9">2516</strain>
    </source>
</reference>
<name>A0A1B8AW80_FUSPO</name>
<accession>A0A1B8AW80</accession>
<evidence type="ECO:0000313" key="8">
    <source>
        <dbReference type="EMBL" id="OBS24616.1"/>
    </source>
</evidence>
<evidence type="ECO:0000256" key="3">
    <source>
        <dbReference type="ARBA" id="ARBA00023159"/>
    </source>
</evidence>
<evidence type="ECO:0000256" key="4">
    <source>
        <dbReference type="ARBA" id="ARBA00023163"/>
    </source>
</evidence>
<evidence type="ECO:0000256" key="6">
    <source>
        <dbReference type="SAM" id="MobiDB-lite"/>
    </source>
</evidence>
<keyword evidence="9" id="KW-1185">Reference proteome</keyword>
<evidence type="ECO:0000256" key="5">
    <source>
        <dbReference type="ARBA" id="ARBA00023242"/>
    </source>
</evidence>
<dbReference type="PROSITE" id="PS50888">
    <property type="entry name" value="BHLH"/>
    <property type="match status" value="1"/>
</dbReference>
<dbReference type="CDD" id="cd00083">
    <property type="entry name" value="bHLH_SF"/>
    <property type="match status" value="1"/>
</dbReference>
<dbReference type="SMART" id="SM00353">
    <property type="entry name" value="HLH"/>
    <property type="match status" value="1"/>
</dbReference>
<dbReference type="GO" id="GO:0003700">
    <property type="term" value="F:DNA-binding transcription factor activity"/>
    <property type="evidence" value="ECO:0007669"/>
    <property type="project" value="TreeGrafter"/>
</dbReference>
<keyword evidence="4" id="KW-0804">Transcription</keyword>
<dbReference type="SUPFAM" id="SSF47459">
    <property type="entry name" value="HLH, helix-loop-helix DNA-binding domain"/>
    <property type="match status" value="1"/>
</dbReference>
<dbReference type="EMBL" id="LYXU01000002">
    <property type="protein sequence ID" value="OBS24616.1"/>
    <property type="molecule type" value="Genomic_DNA"/>
</dbReference>
<feature type="domain" description="BHLH" evidence="7">
    <location>
        <begin position="25"/>
        <end position="77"/>
    </location>
</feature>
<evidence type="ECO:0000256" key="1">
    <source>
        <dbReference type="ARBA" id="ARBA00023015"/>
    </source>
</evidence>
<feature type="region of interest" description="Disordered" evidence="6">
    <location>
        <begin position="1"/>
        <end position="25"/>
    </location>
</feature>
<dbReference type="GO" id="GO:0090575">
    <property type="term" value="C:RNA polymerase II transcription regulator complex"/>
    <property type="evidence" value="ECO:0007669"/>
    <property type="project" value="TreeGrafter"/>
</dbReference>
<dbReference type="GO" id="GO:0003677">
    <property type="term" value="F:DNA binding"/>
    <property type="evidence" value="ECO:0007669"/>
    <property type="project" value="UniProtKB-KW"/>
</dbReference>
<dbReference type="GO" id="GO:0046983">
    <property type="term" value="F:protein dimerization activity"/>
    <property type="evidence" value="ECO:0007669"/>
    <property type="project" value="InterPro"/>
</dbReference>
<keyword evidence="1" id="KW-0805">Transcription regulation</keyword>
<dbReference type="InterPro" id="IPR011598">
    <property type="entry name" value="bHLH_dom"/>
</dbReference>
<dbReference type="PANTHER" id="PTHR10328:SF3">
    <property type="entry name" value="PROTEIN MAX"/>
    <property type="match status" value="1"/>
</dbReference>
<dbReference type="Proteomes" id="UP000091967">
    <property type="component" value="Unassembled WGS sequence"/>
</dbReference>
<dbReference type="STRING" id="36050.A0A1B8AW80"/>
<evidence type="ECO:0000256" key="2">
    <source>
        <dbReference type="ARBA" id="ARBA00023125"/>
    </source>
</evidence>
<dbReference type="Pfam" id="PF00010">
    <property type="entry name" value="HLH"/>
    <property type="match status" value="1"/>
</dbReference>
<dbReference type="Gene3D" id="4.10.280.10">
    <property type="entry name" value="Helix-loop-helix DNA-binding domain"/>
    <property type="match status" value="1"/>
</dbReference>
<evidence type="ECO:0000259" key="7">
    <source>
        <dbReference type="PROSITE" id="PS50888"/>
    </source>
</evidence>
<sequence length="286" mass="31505">MMANAGITKSQKPKRKGRSRPLPPDVTARNLAIEKQRRGEMNENFVELARMLPNIATARRLTKVLIVNKTIEHVRQQRELCLAADRDMQELLAENSRLISEVNCLRAQVGGPATSVVQPKPPTEAMKQLAETKNHVFGTFSAGFGDKWVEKVSQAHTETATRSKVYDVPVRDLDRTSVQQTASIISPTNIQPRSEVVSHNESLGTVYQQPGTCLDPSLDTTNEAPLLSSFNSTVIGNSHLPDQLLVNGSYTDGTIPADQAYWFAGMDMSIPLQQFHGENGEILGCI</sequence>
<proteinExistence type="predicted"/>